<accession>A0ABM1YXF6</accession>
<evidence type="ECO:0000313" key="2">
    <source>
        <dbReference type="EnsemblMetazoa" id="AALFPA23_013006.P18758"/>
    </source>
</evidence>
<evidence type="ECO:0000256" key="1">
    <source>
        <dbReference type="SAM" id="MobiDB-lite"/>
    </source>
</evidence>
<dbReference type="GeneID" id="134288812"/>
<evidence type="ECO:0008006" key="4">
    <source>
        <dbReference type="Google" id="ProtNLM"/>
    </source>
</evidence>
<feature type="region of interest" description="Disordered" evidence="1">
    <location>
        <begin position="81"/>
        <end position="111"/>
    </location>
</feature>
<protein>
    <recommendedName>
        <fullName evidence="4">Secreted protein</fullName>
    </recommendedName>
</protein>
<organism evidence="2 3">
    <name type="scientific">Aedes albopictus</name>
    <name type="common">Asian tiger mosquito</name>
    <name type="synonym">Stegomyia albopicta</name>
    <dbReference type="NCBI Taxonomy" id="7160"/>
    <lineage>
        <taxon>Eukaryota</taxon>
        <taxon>Metazoa</taxon>
        <taxon>Ecdysozoa</taxon>
        <taxon>Arthropoda</taxon>
        <taxon>Hexapoda</taxon>
        <taxon>Insecta</taxon>
        <taxon>Pterygota</taxon>
        <taxon>Neoptera</taxon>
        <taxon>Endopterygota</taxon>
        <taxon>Diptera</taxon>
        <taxon>Nematocera</taxon>
        <taxon>Culicoidea</taxon>
        <taxon>Culicidae</taxon>
        <taxon>Culicinae</taxon>
        <taxon>Aedini</taxon>
        <taxon>Aedes</taxon>
        <taxon>Stegomyia</taxon>
    </lineage>
</organism>
<name>A0ABM1YXF6_AEDAL</name>
<keyword evidence="3" id="KW-1185">Reference proteome</keyword>
<dbReference type="Proteomes" id="UP000069940">
    <property type="component" value="Unassembled WGS sequence"/>
</dbReference>
<reference evidence="3" key="1">
    <citation type="journal article" date="2015" name="Proc. Natl. Acad. Sci. U.S.A.">
        <title>Genome sequence of the Asian Tiger mosquito, Aedes albopictus, reveals insights into its biology, genetics, and evolution.</title>
        <authorList>
            <person name="Chen X.G."/>
            <person name="Jiang X."/>
            <person name="Gu J."/>
            <person name="Xu M."/>
            <person name="Wu Y."/>
            <person name="Deng Y."/>
            <person name="Zhang C."/>
            <person name="Bonizzoni M."/>
            <person name="Dermauw W."/>
            <person name="Vontas J."/>
            <person name="Armbruster P."/>
            <person name="Huang X."/>
            <person name="Yang Y."/>
            <person name="Zhang H."/>
            <person name="He W."/>
            <person name="Peng H."/>
            <person name="Liu Y."/>
            <person name="Wu K."/>
            <person name="Chen J."/>
            <person name="Lirakis M."/>
            <person name="Topalis P."/>
            <person name="Van Leeuwen T."/>
            <person name="Hall A.B."/>
            <person name="Jiang X."/>
            <person name="Thorpe C."/>
            <person name="Mueller R.L."/>
            <person name="Sun C."/>
            <person name="Waterhouse R.M."/>
            <person name="Yan G."/>
            <person name="Tu Z.J."/>
            <person name="Fang X."/>
            <person name="James A.A."/>
        </authorList>
    </citation>
    <scope>NUCLEOTIDE SEQUENCE [LARGE SCALE GENOMIC DNA]</scope>
    <source>
        <strain evidence="3">Foshan</strain>
    </source>
</reference>
<dbReference type="RefSeq" id="XP_062710683.1">
    <property type="nucleotide sequence ID" value="XM_062854699.1"/>
</dbReference>
<proteinExistence type="predicted"/>
<sequence>MVSPNNPIRQGSSGGSLKTHIRHESMRIFTLQALERQLADGNTRVWYVFFFLRTKFFKLSFYCLVLLSISCAKNTQARQLCSRNSPGSTERNNLQSVGASSSTSAPLTRTSSQAEQSVATIAKKLSATLRRIPAEFKAELEVNHIRKVVSEGRTTLETIASAKQQHFRVRFRTSRELSDSLVRTTSVVRRNKIILVYISSFDKNVQPGGTVCRNDSQGKQHSRFRLRTSRELPDVFRYSGITIRSRSAYE</sequence>
<dbReference type="EnsemblMetazoa" id="AALFPA23_013006.R18758">
    <property type="protein sequence ID" value="AALFPA23_013006.P18758"/>
    <property type="gene ID" value="AALFPA23_013006"/>
</dbReference>
<reference evidence="2" key="2">
    <citation type="submission" date="2025-05" db="UniProtKB">
        <authorList>
            <consortium name="EnsemblMetazoa"/>
        </authorList>
    </citation>
    <scope>IDENTIFICATION</scope>
    <source>
        <strain evidence="2">Foshan</strain>
    </source>
</reference>
<evidence type="ECO:0000313" key="3">
    <source>
        <dbReference type="Proteomes" id="UP000069940"/>
    </source>
</evidence>